<name>A0A840YXF1_9SPHN</name>
<dbReference type="InterPro" id="IPR032710">
    <property type="entry name" value="NTF2-like_dom_sf"/>
</dbReference>
<dbReference type="RefSeq" id="WP_184001892.1">
    <property type="nucleotide sequence ID" value="NZ_BAABIF010000004.1"/>
</dbReference>
<gene>
    <name evidence="2" type="ORF">FHR23_001129</name>
</gene>
<organism evidence="2 3">
    <name type="scientific">Stakelama sediminis</name>
    <dbReference type="NCBI Taxonomy" id="463200"/>
    <lineage>
        <taxon>Bacteria</taxon>
        <taxon>Pseudomonadati</taxon>
        <taxon>Pseudomonadota</taxon>
        <taxon>Alphaproteobacteria</taxon>
        <taxon>Sphingomonadales</taxon>
        <taxon>Sphingomonadaceae</taxon>
        <taxon>Stakelama</taxon>
    </lineage>
</organism>
<evidence type="ECO:0000313" key="2">
    <source>
        <dbReference type="EMBL" id="MBB5718222.1"/>
    </source>
</evidence>
<dbReference type="Pfam" id="PF12893">
    <property type="entry name" value="Lumazine_bd_2"/>
    <property type="match status" value="1"/>
</dbReference>
<dbReference type="SUPFAM" id="SSF54427">
    <property type="entry name" value="NTF2-like"/>
    <property type="match status" value="1"/>
</dbReference>
<dbReference type="Gene3D" id="3.10.450.50">
    <property type="match status" value="1"/>
</dbReference>
<feature type="chain" id="PRO_5032866807" description="Nuclear transport factor 2 family protein" evidence="1">
    <location>
        <begin position="19"/>
        <end position="174"/>
    </location>
</feature>
<keyword evidence="1" id="KW-0732">Signal</keyword>
<proteinExistence type="predicted"/>
<dbReference type="EMBL" id="JACIJI010000001">
    <property type="protein sequence ID" value="MBB5718222.1"/>
    <property type="molecule type" value="Genomic_DNA"/>
</dbReference>
<evidence type="ECO:0000313" key="3">
    <source>
        <dbReference type="Proteomes" id="UP000554342"/>
    </source>
</evidence>
<reference evidence="2 3" key="1">
    <citation type="submission" date="2020-08" db="EMBL/GenBank/DDBJ databases">
        <title>Genomic Encyclopedia of Type Strains, Phase IV (KMG-IV): sequencing the most valuable type-strain genomes for metagenomic binning, comparative biology and taxonomic classification.</title>
        <authorList>
            <person name="Goeker M."/>
        </authorList>
    </citation>
    <scope>NUCLEOTIDE SEQUENCE [LARGE SCALE GENOMIC DNA]</scope>
    <source>
        <strain evidence="2 3">DSM 27203</strain>
    </source>
</reference>
<evidence type="ECO:0000256" key="1">
    <source>
        <dbReference type="SAM" id="SignalP"/>
    </source>
</evidence>
<feature type="signal peptide" evidence="1">
    <location>
        <begin position="1"/>
        <end position="18"/>
    </location>
</feature>
<keyword evidence="3" id="KW-1185">Reference proteome</keyword>
<protein>
    <recommendedName>
        <fullName evidence="4">Nuclear transport factor 2 family protein</fullName>
    </recommendedName>
</protein>
<evidence type="ECO:0008006" key="4">
    <source>
        <dbReference type="Google" id="ProtNLM"/>
    </source>
</evidence>
<dbReference type="AlphaFoldDB" id="A0A840YXF1"/>
<accession>A0A840YXF1</accession>
<dbReference type="Proteomes" id="UP000554342">
    <property type="component" value="Unassembled WGS sequence"/>
</dbReference>
<sequence>MKRYFLLSALALATPAFAQNGPTTPVPPLPPAHLDAPAFAGPEVSAVMQPINAMLAGLSSGDAAAIRAQILPEGGATVALEKTGGIHTIRHMGWDQFLATVKPGAQKLQETLHDPAVEIDGDIAMVWARYTFTVDGKPAHCGYDHFDLVRQNGAWKVLNVTWSQRTTGCMMEER</sequence>
<dbReference type="CDD" id="cd00531">
    <property type="entry name" value="NTF2_like"/>
    <property type="match status" value="1"/>
</dbReference>
<dbReference type="InterPro" id="IPR039437">
    <property type="entry name" value="FrzH/put_lumazine-bd"/>
</dbReference>
<comment type="caution">
    <text evidence="2">The sequence shown here is derived from an EMBL/GenBank/DDBJ whole genome shotgun (WGS) entry which is preliminary data.</text>
</comment>